<evidence type="ECO:0000256" key="6">
    <source>
        <dbReference type="ARBA" id="ARBA00023196"/>
    </source>
</evidence>
<protein>
    <recommendedName>
        <fullName evidence="8">ATP synthase subunit delta</fullName>
    </recommendedName>
    <alternativeName>
        <fullName evidence="8">ATP synthase F(1) sector subunit delta</fullName>
    </alternativeName>
    <alternativeName>
        <fullName evidence="8">F-type ATPase subunit delta</fullName>
        <shortName evidence="8">F-ATPase subunit delta</shortName>
    </alternativeName>
</protein>
<proteinExistence type="inferred from homology"/>
<evidence type="ECO:0000256" key="1">
    <source>
        <dbReference type="ARBA" id="ARBA00004370"/>
    </source>
</evidence>
<evidence type="ECO:0000256" key="3">
    <source>
        <dbReference type="ARBA" id="ARBA00022781"/>
    </source>
</evidence>
<dbReference type="EMBL" id="AVPE01000001">
    <property type="protein sequence ID" value="KGX93891.1"/>
    <property type="molecule type" value="Genomic_DNA"/>
</dbReference>
<dbReference type="NCBIfam" id="TIGR01145">
    <property type="entry name" value="ATP_synt_delta"/>
    <property type="match status" value="1"/>
</dbReference>
<evidence type="ECO:0000256" key="4">
    <source>
        <dbReference type="ARBA" id="ARBA00023065"/>
    </source>
</evidence>
<dbReference type="PROSITE" id="PS00389">
    <property type="entry name" value="ATPASE_DELTA"/>
    <property type="match status" value="1"/>
</dbReference>
<dbReference type="eggNOG" id="COG0712">
    <property type="taxonomic scope" value="Bacteria"/>
</dbReference>
<dbReference type="InterPro" id="IPR020781">
    <property type="entry name" value="ATPase_OSCP/d_CS"/>
</dbReference>
<dbReference type="RefSeq" id="WP_026799006.1">
    <property type="nucleotide sequence ID" value="NZ_AULI01000001.1"/>
</dbReference>
<keyword evidence="8" id="KW-1003">Cell membrane</keyword>
<dbReference type="GO" id="GO:0046933">
    <property type="term" value="F:proton-transporting ATP synthase activity, rotational mechanism"/>
    <property type="evidence" value="ECO:0007669"/>
    <property type="project" value="UniProtKB-UniRule"/>
</dbReference>
<dbReference type="NCBIfam" id="NF004403">
    <property type="entry name" value="PRK05758.2-4"/>
    <property type="match status" value="1"/>
</dbReference>
<dbReference type="AlphaFoldDB" id="A0A0A5GKT8"/>
<dbReference type="PANTHER" id="PTHR11910">
    <property type="entry name" value="ATP SYNTHASE DELTA CHAIN"/>
    <property type="match status" value="1"/>
</dbReference>
<evidence type="ECO:0000256" key="5">
    <source>
        <dbReference type="ARBA" id="ARBA00023136"/>
    </source>
</evidence>
<keyword evidence="5 8" id="KW-0472">Membrane</keyword>
<comment type="function">
    <text evidence="8">This protein is part of the stalk that links CF(0) to CF(1). It either transmits conformational changes from CF(0) to CF(1) or is implicated in proton conduction.</text>
</comment>
<dbReference type="Proteomes" id="UP000030528">
    <property type="component" value="Unassembled WGS sequence"/>
</dbReference>
<reference evidence="9 10" key="1">
    <citation type="submission" date="2013-08" db="EMBL/GenBank/DDBJ databases">
        <authorList>
            <person name="Huang J."/>
            <person name="Wang G."/>
        </authorList>
    </citation>
    <scope>NUCLEOTIDE SEQUENCE [LARGE SCALE GENOMIC DNA]</scope>
    <source>
        <strain evidence="9 10">JSM 076056</strain>
    </source>
</reference>
<keyword evidence="6 8" id="KW-0139">CF(1)</keyword>
<gene>
    <name evidence="8" type="primary">atpH</name>
    <name evidence="9" type="ORF">N781_01470</name>
</gene>
<keyword evidence="4 8" id="KW-0406">Ion transport</keyword>
<organism evidence="9 10">
    <name type="scientific">Pontibacillus halophilus JSM 076056 = DSM 19796</name>
    <dbReference type="NCBI Taxonomy" id="1385510"/>
    <lineage>
        <taxon>Bacteria</taxon>
        <taxon>Bacillati</taxon>
        <taxon>Bacillota</taxon>
        <taxon>Bacilli</taxon>
        <taxon>Bacillales</taxon>
        <taxon>Bacillaceae</taxon>
        <taxon>Pontibacillus</taxon>
    </lineage>
</organism>
<dbReference type="OrthoDB" id="9802471at2"/>
<dbReference type="GO" id="GO:0005886">
    <property type="term" value="C:plasma membrane"/>
    <property type="evidence" value="ECO:0007669"/>
    <property type="project" value="UniProtKB-SubCell"/>
</dbReference>
<evidence type="ECO:0000256" key="7">
    <source>
        <dbReference type="ARBA" id="ARBA00023310"/>
    </source>
</evidence>
<keyword evidence="7 8" id="KW-0066">ATP synthesis</keyword>
<dbReference type="InterPro" id="IPR026015">
    <property type="entry name" value="ATP_synth_OSCP/delta_N_sf"/>
</dbReference>
<dbReference type="HAMAP" id="MF_01416">
    <property type="entry name" value="ATP_synth_delta_bact"/>
    <property type="match status" value="1"/>
</dbReference>
<comment type="function">
    <text evidence="8">F(1)F(0) ATP synthase produces ATP from ADP in the presence of a proton or sodium gradient. F-type ATPases consist of two structural domains, F(1) containing the extramembraneous catalytic core and F(0) containing the membrane proton channel, linked together by a central stalk and a peripheral stalk. During catalysis, ATP synthesis in the catalytic domain of F(1) is coupled via a rotary mechanism of the central stalk subunits to proton translocation.</text>
</comment>
<sequence>MSNVTAAKRYAGALFQLGQEKSKLEVFEQELREIQQVFNSNIELMNFLEHPRVELEKKKEIVTNAMGTVSVEVKNTINILLDRHREAIIPEMANQFFHLYNEAEGIAEATVYSVRELTEEEKKSISEQFAKRVNKSTLRIHNVVDSSIIGGIKLKIGNRIYDGSVSGKLERMERELVSANKR</sequence>
<dbReference type="GO" id="GO:0045259">
    <property type="term" value="C:proton-transporting ATP synthase complex"/>
    <property type="evidence" value="ECO:0007669"/>
    <property type="project" value="UniProtKB-KW"/>
</dbReference>
<dbReference type="SUPFAM" id="SSF47928">
    <property type="entry name" value="N-terminal domain of the delta subunit of the F1F0-ATP synthase"/>
    <property type="match status" value="1"/>
</dbReference>
<dbReference type="InterPro" id="IPR000711">
    <property type="entry name" value="ATPase_OSCP/dsu"/>
</dbReference>
<dbReference type="Gene3D" id="1.10.520.20">
    <property type="entry name" value="N-terminal domain of the delta subunit of the F1F0-ATP synthase"/>
    <property type="match status" value="1"/>
</dbReference>
<evidence type="ECO:0000256" key="8">
    <source>
        <dbReference type="HAMAP-Rule" id="MF_01416"/>
    </source>
</evidence>
<comment type="similarity">
    <text evidence="8">Belongs to the ATPase delta chain family.</text>
</comment>
<dbReference type="STRING" id="1385510.GCA_000425205_00185"/>
<evidence type="ECO:0000313" key="9">
    <source>
        <dbReference type="EMBL" id="KGX93891.1"/>
    </source>
</evidence>
<keyword evidence="3 8" id="KW-0375">Hydrogen ion transport</keyword>
<name>A0A0A5GKT8_9BACI</name>
<evidence type="ECO:0000313" key="10">
    <source>
        <dbReference type="Proteomes" id="UP000030528"/>
    </source>
</evidence>
<keyword evidence="10" id="KW-1185">Reference proteome</keyword>
<dbReference type="Pfam" id="PF00213">
    <property type="entry name" value="OSCP"/>
    <property type="match status" value="1"/>
</dbReference>
<comment type="subcellular location">
    <subcellularLocation>
        <location evidence="8">Cell membrane</location>
        <topology evidence="8">Peripheral membrane protein</topology>
    </subcellularLocation>
    <subcellularLocation>
        <location evidence="1">Membrane</location>
    </subcellularLocation>
</comment>
<accession>A0A0A5GKT8</accession>
<keyword evidence="2 8" id="KW-0813">Transport</keyword>
<dbReference type="PRINTS" id="PR00125">
    <property type="entry name" value="ATPASEDELTA"/>
</dbReference>
<comment type="caution">
    <text evidence="9">The sequence shown here is derived from an EMBL/GenBank/DDBJ whole genome shotgun (WGS) entry which is preliminary data.</text>
</comment>
<evidence type="ECO:0000256" key="2">
    <source>
        <dbReference type="ARBA" id="ARBA00022448"/>
    </source>
</evidence>